<gene>
    <name evidence="4" type="ORF">CMV_014869</name>
</gene>
<feature type="binding site" evidence="3">
    <location>
        <position position="110"/>
    </location>
    <ligand>
        <name>Zn(2+)</name>
        <dbReference type="ChEBI" id="CHEBI:29105"/>
    </ligand>
</feature>
<keyword evidence="2 3" id="KW-0862">Zinc</keyword>
<accession>A0A8J4VTG5</accession>
<sequence>MWRRLLSSNLKTLAAARSTPIHTRSLISPYASASLFNLRHFTADSAEEEGDNFFHFLRPDFLYNINGDEVDERVEDENDMPIVNYPGYGFGTKEEPAIIESFYDKGIAGCFGGESRLKHDFVCFWLKKGKPRKCPVCPQYFELKVVGPGGLPDGQRAGIKFREITRQFPEYTTAFRIQKLCVLFVFDWSLVFVDVAFATFEIEPYCDYIDTGWVICWNY</sequence>
<evidence type="ECO:0000256" key="2">
    <source>
        <dbReference type="ARBA" id="ARBA00022833"/>
    </source>
</evidence>
<dbReference type="GO" id="GO:0006123">
    <property type="term" value="P:mitochondrial electron transport, cytochrome c to oxygen"/>
    <property type="evidence" value="ECO:0007669"/>
    <property type="project" value="InterPro"/>
</dbReference>
<dbReference type="GO" id="GO:0005740">
    <property type="term" value="C:mitochondrial envelope"/>
    <property type="evidence" value="ECO:0007669"/>
    <property type="project" value="InterPro"/>
</dbReference>
<keyword evidence="1 3" id="KW-0479">Metal-binding</keyword>
<evidence type="ECO:0000256" key="3">
    <source>
        <dbReference type="PIRSR" id="PIRSR602124-2"/>
    </source>
</evidence>
<dbReference type="InterPro" id="IPR002124">
    <property type="entry name" value="Cyt_c_oxidase_su5b"/>
</dbReference>
<dbReference type="Gene3D" id="2.60.11.10">
    <property type="entry name" value="Cytochrome c oxidase, subunit Vb"/>
    <property type="match status" value="1"/>
</dbReference>
<dbReference type="InterPro" id="IPR036972">
    <property type="entry name" value="Cyt_c_oxidase_su5b_sf"/>
</dbReference>
<dbReference type="GO" id="GO:0046872">
    <property type="term" value="F:metal ion binding"/>
    <property type="evidence" value="ECO:0007669"/>
    <property type="project" value="UniProtKB-KW"/>
</dbReference>
<dbReference type="OrthoDB" id="10249250at2759"/>
<dbReference type="Proteomes" id="UP000737018">
    <property type="component" value="Unassembled WGS sequence"/>
</dbReference>
<keyword evidence="5" id="KW-1185">Reference proteome</keyword>
<dbReference type="PROSITE" id="PS51359">
    <property type="entry name" value="COX5B_2"/>
    <property type="match status" value="1"/>
</dbReference>
<dbReference type="GO" id="GO:0045277">
    <property type="term" value="C:respiratory chain complex IV"/>
    <property type="evidence" value="ECO:0007669"/>
    <property type="project" value="InterPro"/>
</dbReference>
<evidence type="ECO:0008006" key="6">
    <source>
        <dbReference type="Google" id="ProtNLM"/>
    </source>
</evidence>
<evidence type="ECO:0000313" key="4">
    <source>
        <dbReference type="EMBL" id="KAF3960419.1"/>
    </source>
</evidence>
<dbReference type="PANTHER" id="PTHR10122">
    <property type="entry name" value="CYTOCHROME C OXIDASE SUBUNIT 5B, MITOCHONDRIAL"/>
    <property type="match status" value="1"/>
</dbReference>
<reference evidence="4" key="1">
    <citation type="submission" date="2020-03" db="EMBL/GenBank/DDBJ databases">
        <title>Castanea mollissima Vanexum genome sequencing.</title>
        <authorList>
            <person name="Staton M."/>
        </authorList>
    </citation>
    <scope>NUCLEOTIDE SEQUENCE</scope>
    <source>
        <tissue evidence="4">Leaf</tissue>
    </source>
</reference>
<name>A0A8J4VTG5_9ROSI</name>
<comment type="caution">
    <text evidence="4">The sequence shown here is derived from an EMBL/GenBank/DDBJ whole genome shotgun (WGS) entry which is preliminary data.</text>
</comment>
<feature type="binding site" evidence="3">
    <location>
        <position position="134"/>
    </location>
    <ligand>
        <name>Zn(2+)</name>
        <dbReference type="ChEBI" id="CHEBI:29105"/>
    </ligand>
</feature>
<dbReference type="SUPFAM" id="SSF57802">
    <property type="entry name" value="Rubredoxin-like"/>
    <property type="match status" value="1"/>
</dbReference>
<proteinExistence type="predicted"/>
<dbReference type="PANTHER" id="PTHR10122:SF0">
    <property type="entry name" value="CYTOCHROME C OXIDASE SUBUNIT 5B, ISOFORM A-RELATED"/>
    <property type="match status" value="1"/>
</dbReference>
<feature type="binding site" evidence="3">
    <location>
        <position position="137"/>
    </location>
    <ligand>
        <name>Zn(2+)</name>
        <dbReference type="ChEBI" id="CHEBI:29105"/>
    </ligand>
</feature>
<protein>
    <recommendedName>
        <fullName evidence="6">Cytochrome c oxidase subunit Vb</fullName>
    </recommendedName>
</protein>
<dbReference type="AlphaFoldDB" id="A0A8J4VTG5"/>
<evidence type="ECO:0000313" key="5">
    <source>
        <dbReference type="Proteomes" id="UP000737018"/>
    </source>
</evidence>
<dbReference type="EMBL" id="JRKL02002112">
    <property type="protein sequence ID" value="KAF3960419.1"/>
    <property type="molecule type" value="Genomic_DNA"/>
</dbReference>
<evidence type="ECO:0000256" key="1">
    <source>
        <dbReference type="ARBA" id="ARBA00022723"/>
    </source>
</evidence>
<feature type="binding site" evidence="3">
    <location>
        <position position="119"/>
    </location>
    <ligand>
        <name>Zn(2+)</name>
        <dbReference type="ChEBI" id="CHEBI:29105"/>
    </ligand>
</feature>
<organism evidence="4 5">
    <name type="scientific">Castanea mollissima</name>
    <name type="common">Chinese chestnut</name>
    <dbReference type="NCBI Taxonomy" id="60419"/>
    <lineage>
        <taxon>Eukaryota</taxon>
        <taxon>Viridiplantae</taxon>
        <taxon>Streptophyta</taxon>
        <taxon>Embryophyta</taxon>
        <taxon>Tracheophyta</taxon>
        <taxon>Spermatophyta</taxon>
        <taxon>Magnoliopsida</taxon>
        <taxon>eudicotyledons</taxon>
        <taxon>Gunneridae</taxon>
        <taxon>Pentapetalae</taxon>
        <taxon>rosids</taxon>
        <taxon>fabids</taxon>
        <taxon>Fagales</taxon>
        <taxon>Fagaceae</taxon>
        <taxon>Castanea</taxon>
    </lineage>
</organism>